<dbReference type="EMBL" id="KV417632">
    <property type="protein sequence ID" value="KZP13462.1"/>
    <property type="molecule type" value="Genomic_DNA"/>
</dbReference>
<dbReference type="AlphaFoldDB" id="A0A166CAU1"/>
<name>A0A166CAU1_9AGAM</name>
<reference evidence="2 3" key="1">
    <citation type="journal article" date="2016" name="Mol. Biol. Evol.">
        <title>Comparative Genomics of Early-Diverging Mushroom-Forming Fungi Provides Insights into the Origins of Lignocellulose Decay Capabilities.</title>
        <authorList>
            <person name="Nagy L.G."/>
            <person name="Riley R."/>
            <person name="Tritt A."/>
            <person name="Adam C."/>
            <person name="Daum C."/>
            <person name="Floudas D."/>
            <person name="Sun H."/>
            <person name="Yadav J.S."/>
            <person name="Pangilinan J."/>
            <person name="Larsson K.H."/>
            <person name="Matsuura K."/>
            <person name="Barry K."/>
            <person name="Labutti K."/>
            <person name="Kuo R."/>
            <person name="Ohm R.A."/>
            <person name="Bhattacharya S.S."/>
            <person name="Shirouzu T."/>
            <person name="Yoshinaga Y."/>
            <person name="Martin F.M."/>
            <person name="Grigoriev I.V."/>
            <person name="Hibbett D.S."/>
        </authorList>
    </citation>
    <scope>NUCLEOTIDE SEQUENCE [LARGE SCALE GENOMIC DNA]</scope>
    <source>
        <strain evidence="2 3">CBS 109695</strain>
    </source>
</reference>
<protein>
    <submittedName>
        <fullName evidence="2">Uncharacterized protein</fullName>
    </submittedName>
</protein>
<dbReference type="Proteomes" id="UP000076532">
    <property type="component" value="Unassembled WGS sequence"/>
</dbReference>
<gene>
    <name evidence="2" type="ORF">FIBSPDRAFT_869287</name>
</gene>
<evidence type="ECO:0000313" key="3">
    <source>
        <dbReference type="Proteomes" id="UP000076532"/>
    </source>
</evidence>
<feature type="region of interest" description="Disordered" evidence="1">
    <location>
        <begin position="34"/>
        <end position="60"/>
    </location>
</feature>
<accession>A0A166CAU1</accession>
<evidence type="ECO:0000313" key="2">
    <source>
        <dbReference type="EMBL" id="KZP13462.1"/>
    </source>
</evidence>
<keyword evidence="3" id="KW-1185">Reference proteome</keyword>
<sequence>MVFTLIGNHAPPIPEQNSLHGAVQLPVCGCNPPCNHDPPLPEKNPPRGAAQLPVHGARHP</sequence>
<organism evidence="2 3">
    <name type="scientific">Athelia psychrophila</name>
    <dbReference type="NCBI Taxonomy" id="1759441"/>
    <lineage>
        <taxon>Eukaryota</taxon>
        <taxon>Fungi</taxon>
        <taxon>Dikarya</taxon>
        <taxon>Basidiomycota</taxon>
        <taxon>Agaricomycotina</taxon>
        <taxon>Agaricomycetes</taxon>
        <taxon>Agaricomycetidae</taxon>
        <taxon>Atheliales</taxon>
        <taxon>Atheliaceae</taxon>
        <taxon>Athelia</taxon>
    </lineage>
</organism>
<evidence type="ECO:0000256" key="1">
    <source>
        <dbReference type="SAM" id="MobiDB-lite"/>
    </source>
</evidence>
<proteinExistence type="predicted"/>